<evidence type="ECO:0000313" key="3">
    <source>
        <dbReference type="EMBL" id="GBL92238.1"/>
    </source>
</evidence>
<dbReference type="PROSITE" id="PS50879">
    <property type="entry name" value="RNASE_H_1"/>
    <property type="match status" value="1"/>
</dbReference>
<protein>
    <recommendedName>
        <fullName evidence="2">RNase H type-1 domain-containing protein</fullName>
    </recommendedName>
</protein>
<proteinExistence type="predicted"/>
<organism evidence="3 4">
    <name type="scientific">Araneus ventricosus</name>
    <name type="common">Orbweaver spider</name>
    <name type="synonym">Epeira ventricosa</name>
    <dbReference type="NCBI Taxonomy" id="182803"/>
    <lineage>
        <taxon>Eukaryota</taxon>
        <taxon>Metazoa</taxon>
        <taxon>Ecdysozoa</taxon>
        <taxon>Arthropoda</taxon>
        <taxon>Chelicerata</taxon>
        <taxon>Arachnida</taxon>
        <taxon>Araneae</taxon>
        <taxon>Araneomorphae</taxon>
        <taxon>Entelegynae</taxon>
        <taxon>Araneoidea</taxon>
        <taxon>Araneidae</taxon>
        <taxon>Araneus</taxon>
    </lineage>
</organism>
<name>A0A4Y2BJL2_ARAVE</name>
<dbReference type="GO" id="GO:0004523">
    <property type="term" value="F:RNA-DNA hybrid ribonuclease activity"/>
    <property type="evidence" value="ECO:0007669"/>
    <property type="project" value="InterPro"/>
</dbReference>
<evidence type="ECO:0000313" key="4">
    <source>
        <dbReference type="Proteomes" id="UP000499080"/>
    </source>
</evidence>
<reference evidence="3 4" key="1">
    <citation type="journal article" date="2019" name="Sci. Rep.">
        <title>Orb-weaving spider Araneus ventricosus genome elucidates the spidroin gene catalogue.</title>
        <authorList>
            <person name="Kono N."/>
            <person name="Nakamura H."/>
            <person name="Ohtoshi R."/>
            <person name="Moran D.A.P."/>
            <person name="Shinohara A."/>
            <person name="Yoshida Y."/>
            <person name="Fujiwara M."/>
            <person name="Mori M."/>
            <person name="Tomita M."/>
            <person name="Arakawa K."/>
        </authorList>
    </citation>
    <scope>NUCLEOTIDE SEQUENCE [LARGE SCALE GENOMIC DNA]</scope>
</reference>
<evidence type="ECO:0000256" key="1">
    <source>
        <dbReference type="SAM" id="MobiDB-lite"/>
    </source>
</evidence>
<dbReference type="Gene3D" id="3.30.420.10">
    <property type="entry name" value="Ribonuclease H-like superfamily/Ribonuclease H"/>
    <property type="match status" value="1"/>
</dbReference>
<feature type="domain" description="RNase H type-1" evidence="2">
    <location>
        <begin position="1"/>
        <end position="112"/>
    </location>
</feature>
<accession>A0A4Y2BJL2</accession>
<dbReference type="InterPro" id="IPR002156">
    <property type="entry name" value="RNaseH_domain"/>
</dbReference>
<feature type="region of interest" description="Disordered" evidence="1">
    <location>
        <begin position="1"/>
        <end position="22"/>
    </location>
</feature>
<dbReference type="InterPro" id="IPR036397">
    <property type="entry name" value="RNaseH_sf"/>
</dbReference>
<dbReference type="OrthoDB" id="6437652at2759"/>
<dbReference type="GO" id="GO:0003676">
    <property type="term" value="F:nucleic acid binding"/>
    <property type="evidence" value="ECO:0007669"/>
    <property type="project" value="InterPro"/>
</dbReference>
<gene>
    <name evidence="3" type="ORF">AVEN_35796_1</name>
</gene>
<dbReference type="AlphaFoldDB" id="A0A4Y2BJL2"/>
<dbReference type="SUPFAM" id="SSF53098">
    <property type="entry name" value="Ribonuclease H-like"/>
    <property type="match status" value="1"/>
</dbReference>
<comment type="caution">
    <text evidence="3">The sequence shown here is derived from an EMBL/GenBank/DDBJ whole genome shotgun (WGS) entry which is preliminary data.</text>
</comment>
<dbReference type="Proteomes" id="UP000499080">
    <property type="component" value="Unassembled WGS sequence"/>
</dbReference>
<sequence>MVPTRRRPSTQGIKCPTVHSGHIPPTNHRAELAAIYFAAGSALERNVKIKVFPDSKSSIEAIRSPEVKSNFALSVKDNLHNAKDLVSLVWVKAHAGNPGNELADHFAKIASSCGADISIPAPYSYV</sequence>
<keyword evidence="4" id="KW-1185">Reference proteome</keyword>
<dbReference type="EMBL" id="BGPR01000085">
    <property type="protein sequence ID" value="GBL92238.1"/>
    <property type="molecule type" value="Genomic_DNA"/>
</dbReference>
<dbReference type="InterPro" id="IPR012337">
    <property type="entry name" value="RNaseH-like_sf"/>
</dbReference>
<dbReference type="Pfam" id="PF00075">
    <property type="entry name" value="RNase_H"/>
    <property type="match status" value="1"/>
</dbReference>
<evidence type="ECO:0000259" key="2">
    <source>
        <dbReference type="PROSITE" id="PS50879"/>
    </source>
</evidence>